<dbReference type="Gramene" id="KOM57684">
    <property type="protein sequence ID" value="KOM57684"/>
    <property type="gene ID" value="LR48_Vigan11g071700"/>
</dbReference>
<evidence type="ECO:0000313" key="2">
    <source>
        <dbReference type="Proteomes" id="UP000053144"/>
    </source>
</evidence>
<dbReference type="Proteomes" id="UP000053144">
    <property type="component" value="Chromosome 11"/>
</dbReference>
<evidence type="ECO:0000313" key="1">
    <source>
        <dbReference type="EMBL" id="KOM57684.1"/>
    </source>
</evidence>
<accession>A0A0L9VSE3</accession>
<dbReference type="AlphaFoldDB" id="A0A0L9VSE3"/>
<reference evidence="2" key="1">
    <citation type="journal article" date="2015" name="Proc. Natl. Acad. Sci. U.S.A.">
        <title>Genome sequencing of adzuki bean (Vigna angularis) provides insight into high starch and low fat accumulation and domestication.</title>
        <authorList>
            <person name="Yang K."/>
            <person name="Tian Z."/>
            <person name="Chen C."/>
            <person name="Luo L."/>
            <person name="Zhao B."/>
            <person name="Wang Z."/>
            <person name="Yu L."/>
            <person name="Li Y."/>
            <person name="Sun Y."/>
            <person name="Li W."/>
            <person name="Chen Y."/>
            <person name="Li Y."/>
            <person name="Zhang Y."/>
            <person name="Ai D."/>
            <person name="Zhao J."/>
            <person name="Shang C."/>
            <person name="Ma Y."/>
            <person name="Wu B."/>
            <person name="Wang M."/>
            <person name="Gao L."/>
            <person name="Sun D."/>
            <person name="Zhang P."/>
            <person name="Guo F."/>
            <person name="Wang W."/>
            <person name="Li Y."/>
            <person name="Wang J."/>
            <person name="Varshney R.K."/>
            <person name="Wang J."/>
            <person name="Ling H.Q."/>
            <person name="Wan P."/>
        </authorList>
    </citation>
    <scope>NUCLEOTIDE SEQUENCE</scope>
    <source>
        <strain evidence="2">cv. Jingnong 6</strain>
    </source>
</reference>
<proteinExistence type="predicted"/>
<organism evidence="1 2">
    <name type="scientific">Phaseolus angularis</name>
    <name type="common">Azuki bean</name>
    <name type="synonym">Vigna angularis</name>
    <dbReference type="NCBI Taxonomy" id="3914"/>
    <lineage>
        <taxon>Eukaryota</taxon>
        <taxon>Viridiplantae</taxon>
        <taxon>Streptophyta</taxon>
        <taxon>Embryophyta</taxon>
        <taxon>Tracheophyta</taxon>
        <taxon>Spermatophyta</taxon>
        <taxon>Magnoliopsida</taxon>
        <taxon>eudicotyledons</taxon>
        <taxon>Gunneridae</taxon>
        <taxon>Pentapetalae</taxon>
        <taxon>rosids</taxon>
        <taxon>fabids</taxon>
        <taxon>Fabales</taxon>
        <taxon>Fabaceae</taxon>
        <taxon>Papilionoideae</taxon>
        <taxon>50 kb inversion clade</taxon>
        <taxon>NPAAA clade</taxon>
        <taxon>indigoferoid/millettioid clade</taxon>
        <taxon>Phaseoleae</taxon>
        <taxon>Vigna</taxon>
    </lineage>
</organism>
<protein>
    <submittedName>
        <fullName evidence="1">Uncharacterized protein</fullName>
    </submittedName>
</protein>
<name>A0A0L9VSE3_PHAAN</name>
<dbReference type="EMBL" id="CM003381">
    <property type="protein sequence ID" value="KOM57684.1"/>
    <property type="molecule type" value="Genomic_DNA"/>
</dbReference>
<gene>
    <name evidence="1" type="ORF">LR48_Vigan11g071700</name>
</gene>
<sequence length="109" mass="12362">MSEKVLDSVRNNILVGGVSRREIFNISNIRQIQLNTKKIMKVLELDVASSVMRNDRFNHSRMNISKKESLKNSVSKVPNLGRPYLVQASGGPPLDAYLGSLFKWRIFNS</sequence>